<gene>
    <name evidence="4" type="ORF">RI129_011856</name>
</gene>
<reference evidence="4 5" key="1">
    <citation type="journal article" date="2024" name="Insects">
        <title>An Improved Chromosome-Level Genome Assembly of the Firefly Pyrocoelia pectoralis.</title>
        <authorList>
            <person name="Fu X."/>
            <person name="Meyer-Rochow V.B."/>
            <person name="Ballantyne L."/>
            <person name="Zhu X."/>
        </authorList>
    </citation>
    <scope>NUCLEOTIDE SEQUENCE [LARGE SCALE GENOMIC DNA]</scope>
    <source>
        <strain evidence="4">XCY_ONT2</strain>
    </source>
</reference>
<evidence type="ECO:0000256" key="2">
    <source>
        <dbReference type="SAM" id="Phobius"/>
    </source>
</evidence>
<feature type="transmembrane region" description="Helical" evidence="2">
    <location>
        <begin position="367"/>
        <end position="387"/>
    </location>
</feature>
<feature type="signal peptide" evidence="3">
    <location>
        <begin position="1"/>
        <end position="21"/>
    </location>
</feature>
<feature type="compositionally biased region" description="Low complexity" evidence="1">
    <location>
        <begin position="153"/>
        <end position="171"/>
    </location>
</feature>
<keyword evidence="2" id="KW-0472">Membrane</keyword>
<comment type="caution">
    <text evidence="4">The sequence shown here is derived from an EMBL/GenBank/DDBJ whole genome shotgun (WGS) entry which is preliminary data.</text>
</comment>
<keyword evidence="5" id="KW-1185">Reference proteome</keyword>
<evidence type="ECO:0000313" key="5">
    <source>
        <dbReference type="Proteomes" id="UP001329430"/>
    </source>
</evidence>
<evidence type="ECO:0000256" key="1">
    <source>
        <dbReference type="SAM" id="MobiDB-lite"/>
    </source>
</evidence>
<name>A0AAN7V9L6_9COLE</name>
<dbReference type="EMBL" id="JAVRBK010000009">
    <property type="protein sequence ID" value="KAK5639364.1"/>
    <property type="molecule type" value="Genomic_DNA"/>
</dbReference>
<feature type="compositionally biased region" description="Polar residues" evidence="1">
    <location>
        <begin position="172"/>
        <end position="191"/>
    </location>
</feature>
<evidence type="ECO:0000256" key="3">
    <source>
        <dbReference type="SAM" id="SignalP"/>
    </source>
</evidence>
<accession>A0AAN7V9L6</accession>
<keyword evidence="2" id="KW-0812">Transmembrane</keyword>
<dbReference type="AlphaFoldDB" id="A0AAN7V9L6"/>
<keyword evidence="2" id="KW-1133">Transmembrane helix</keyword>
<organism evidence="4 5">
    <name type="scientific">Pyrocoelia pectoralis</name>
    <dbReference type="NCBI Taxonomy" id="417401"/>
    <lineage>
        <taxon>Eukaryota</taxon>
        <taxon>Metazoa</taxon>
        <taxon>Ecdysozoa</taxon>
        <taxon>Arthropoda</taxon>
        <taxon>Hexapoda</taxon>
        <taxon>Insecta</taxon>
        <taxon>Pterygota</taxon>
        <taxon>Neoptera</taxon>
        <taxon>Endopterygota</taxon>
        <taxon>Coleoptera</taxon>
        <taxon>Polyphaga</taxon>
        <taxon>Elateriformia</taxon>
        <taxon>Elateroidea</taxon>
        <taxon>Lampyridae</taxon>
        <taxon>Lampyrinae</taxon>
        <taxon>Pyrocoelia</taxon>
    </lineage>
</organism>
<feature type="region of interest" description="Disordered" evidence="1">
    <location>
        <begin position="47"/>
        <end position="317"/>
    </location>
</feature>
<evidence type="ECO:0000313" key="4">
    <source>
        <dbReference type="EMBL" id="KAK5639364.1"/>
    </source>
</evidence>
<feature type="compositionally biased region" description="Polar residues" evidence="1">
    <location>
        <begin position="47"/>
        <end position="66"/>
    </location>
</feature>
<keyword evidence="3" id="KW-0732">Signal</keyword>
<dbReference type="Proteomes" id="UP001329430">
    <property type="component" value="Chromosome 9"/>
</dbReference>
<sequence length="429" mass="48701">MWKIVESQGVLVFAFISVTFMENVYTNQSAELISTYSKVSRWGANSSFTNPNEPRSSGHNWMSNSEKSSRRRQKPSPTYYYGIKSSTSKLDKDKDTDVAPARGEVQDRFNPVPYFDFVYKDPPRVNRPRPIKTKDKETSQTNYNYPTIVYGAPSDLSPPQDQPPSDSYSSPFTSYNPSQPQLNDLNNTSDMLQFPPNDDQPPLTTLTTNKRPLPPATSYGIPKKDPQNAYLPPDTATGNIPDNFHPPLLSNTPPNNPDESYFKPSDTGDLSPTGGQPQDYYNAMKPSPLRRPHHQPNSMSSIQMADDELSPPPPHPKFPEYLDHDPYDFHHDVYHEVHATTTPASTTTEAPRAGSGHYSYYYLGRKLWYIPLYFSVYFIVYVTVLILKSIARHKIQLSHHFDKGRSSRELDVLNQTVITALEESSNKYM</sequence>
<feature type="chain" id="PRO_5042983288" evidence="3">
    <location>
        <begin position="22"/>
        <end position="429"/>
    </location>
</feature>
<protein>
    <submittedName>
        <fullName evidence="4">Uncharacterized protein</fullName>
    </submittedName>
</protein>
<proteinExistence type="predicted"/>